<evidence type="ECO:0000313" key="1">
    <source>
        <dbReference type="EMBL" id="OWS69252.1"/>
    </source>
</evidence>
<name>A0A254Q1F8_9BURK</name>
<sequence length="113" mass="12798">MIEESKSESQKLAEEIVKFWPFDVIILDDIYEILTTTSADKSVRPICDQVGMISYPTSLRVFGNKHRCRIIRNHDKWISSSSGELRNEAEKRGCKSAKDVILDAIEKAGSIPI</sequence>
<dbReference type="AlphaFoldDB" id="A0A254Q1F8"/>
<protein>
    <submittedName>
        <fullName evidence="1">Uncharacterized protein</fullName>
    </submittedName>
</protein>
<accession>A0A254Q1F8</accession>
<comment type="caution">
    <text evidence="1">The sequence shown here is derived from an EMBL/GenBank/DDBJ whole genome shotgun (WGS) entry which is preliminary data.</text>
</comment>
<dbReference type="Proteomes" id="UP000198104">
    <property type="component" value="Unassembled WGS sequence"/>
</dbReference>
<dbReference type="RefSeq" id="WP_088528251.1">
    <property type="nucleotide sequence ID" value="NZ_NGUO01000023.1"/>
</dbReference>
<dbReference type="EMBL" id="NGUO01000023">
    <property type="protein sequence ID" value="OWS69252.1"/>
    <property type="molecule type" value="Genomic_DNA"/>
</dbReference>
<gene>
    <name evidence="1" type="ORF">CBI30_10515</name>
</gene>
<reference evidence="1 2" key="1">
    <citation type="submission" date="2017-05" db="EMBL/GenBank/DDBJ databases">
        <title>Polynucleobacter sp. MWH-K35W1 isolated from the permanently anoxic monimolimnion of a meromictic lake.</title>
        <authorList>
            <person name="Hahn M.W."/>
        </authorList>
    </citation>
    <scope>NUCLEOTIDE SEQUENCE [LARGE SCALE GENOMIC DNA]</scope>
    <source>
        <strain evidence="1 2">MWH-K35W1</strain>
    </source>
</reference>
<evidence type="ECO:0000313" key="2">
    <source>
        <dbReference type="Proteomes" id="UP000198104"/>
    </source>
</evidence>
<keyword evidence="2" id="KW-1185">Reference proteome</keyword>
<proteinExistence type="predicted"/>
<organism evidence="1 2">
    <name type="scientific">Polynucleobacter aenigmaticus</name>
    <dbReference type="NCBI Taxonomy" id="1743164"/>
    <lineage>
        <taxon>Bacteria</taxon>
        <taxon>Pseudomonadati</taxon>
        <taxon>Pseudomonadota</taxon>
        <taxon>Betaproteobacteria</taxon>
        <taxon>Burkholderiales</taxon>
        <taxon>Burkholderiaceae</taxon>
        <taxon>Polynucleobacter</taxon>
    </lineage>
</organism>